<evidence type="ECO:0000313" key="2">
    <source>
        <dbReference type="Proteomes" id="UP000034286"/>
    </source>
</evidence>
<proteinExistence type="predicted"/>
<comment type="caution">
    <text evidence="1">The sequence shown here is derived from an EMBL/GenBank/DDBJ whole genome shotgun (WGS) entry which is preliminary data.</text>
</comment>
<organism evidence="1 2">
    <name type="scientific">Candidatus Woesebacteria bacterium GW2011_GWE1_41_24</name>
    <dbReference type="NCBI Taxonomy" id="1618597"/>
    <lineage>
        <taxon>Bacteria</taxon>
        <taxon>Candidatus Woeseibacteriota</taxon>
    </lineage>
</organism>
<accession>A0A0G0VVH5</accession>
<reference evidence="1 2" key="1">
    <citation type="journal article" date="2015" name="Nature">
        <title>rRNA introns, odd ribosomes, and small enigmatic genomes across a large radiation of phyla.</title>
        <authorList>
            <person name="Brown C.T."/>
            <person name="Hug L.A."/>
            <person name="Thomas B.C."/>
            <person name="Sharon I."/>
            <person name="Castelle C.J."/>
            <person name="Singh A."/>
            <person name="Wilkins M.J."/>
            <person name="Williams K.H."/>
            <person name="Banfield J.F."/>
        </authorList>
    </citation>
    <scope>NUCLEOTIDE SEQUENCE [LARGE SCALE GENOMIC DNA]</scope>
</reference>
<sequence length="54" mass="6303">NLPRFVKEPFESAQGRITLAIRAALRFEFVSSQLSFNFKRTGNYPQLFSLFKFS</sequence>
<dbReference type="Proteomes" id="UP000034286">
    <property type="component" value="Unassembled WGS sequence"/>
</dbReference>
<feature type="non-terminal residue" evidence="1">
    <location>
        <position position="1"/>
    </location>
</feature>
<name>A0A0G0VVH5_9BACT</name>
<dbReference type="EMBL" id="LCBD01000033">
    <property type="protein sequence ID" value="KKS03652.1"/>
    <property type="molecule type" value="Genomic_DNA"/>
</dbReference>
<protein>
    <submittedName>
        <fullName evidence="1">Uncharacterized protein</fullName>
    </submittedName>
</protein>
<dbReference type="AlphaFoldDB" id="A0A0G0VVH5"/>
<gene>
    <name evidence="1" type="ORF">UU57_C0033G0006</name>
</gene>
<evidence type="ECO:0000313" key="1">
    <source>
        <dbReference type="EMBL" id="KKS03652.1"/>
    </source>
</evidence>